<dbReference type="PROSITE" id="PS50089">
    <property type="entry name" value="ZF_RING_2"/>
    <property type="match status" value="1"/>
</dbReference>
<dbReference type="Pfam" id="PF13639">
    <property type="entry name" value="zf-RING_2"/>
    <property type="match status" value="1"/>
</dbReference>
<dbReference type="OrthoDB" id="8062037at2759"/>
<dbReference type="GO" id="GO:0008270">
    <property type="term" value="F:zinc ion binding"/>
    <property type="evidence" value="ECO:0007669"/>
    <property type="project" value="UniProtKB-KW"/>
</dbReference>
<sequence>MGFPLTCYYVAVPEPLILLLKFLDHIRFAISLILFYLGLYPSSLPPTRYRDPEFHPTPASDAPWPVTSISIKAQLPTVEFASFMERSGGRWEHGREFVCVVCLENLAAGDEVRELGNCRHAFHKGCIDRWVDVGQVTCPLCRAQLLPCKGREDGGWLLNFWARIW</sequence>
<protein>
    <submittedName>
        <fullName evidence="7">E3 ubiquitin-protein ligase RHA1B</fullName>
    </submittedName>
</protein>
<feature type="domain" description="RING-type" evidence="5">
    <location>
        <begin position="99"/>
        <end position="142"/>
    </location>
</feature>
<proteinExistence type="predicted"/>
<dbReference type="AlphaFoldDB" id="A0A6I9RX75"/>
<dbReference type="SMART" id="SM00744">
    <property type="entry name" value="RINGv"/>
    <property type="match status" value="1"/>
</dbReference>
<dbReference type="InterPro" id="IPR013083">
    <property type="entry name" value="Znf_RING/FYVE/PHD"/>
</dbReference>
<evidence type="ECO:0000256" key="3">
    <source>
        <dbReference type="ARBA" id="ARBA00022833"/>
    </source>
</evidence>
<keyword evidence="3" id="KW-0862">Zinc</keyword>
<dbReference type="FunCoup" id="A0A6I9RX75">
    <property type="interactions" value="2"/>
</dbReference>
<keyword evidence="1" id="KW-0479">Metal-binding</keyword>
<dbReference type="SUPFAM" id="SSF57850">
    <property type="entry name" value="RING/U-box"/>
    <property type="match status" value="1"/>
</dbReference>
<dbReference type="GO" id="GO:0061630">
    <property type="term" value="F:ubiquitin protein ligase activity"/>
    <property type="evidence" value="ECO:0007669"/>
    <property type="project" value="TreeGrafter"/>
</dbReference>
<reference evidence="7" key="1">
    <citation type="submission" date="2025-08" db="UniProtKB">
        <authorList>
            <consortium name="RefSeq"/>
        </authorList>
    </citation>
    <scope>IDENTIFICATION</scope>
</reference>
<accession>A0A6I9RX75</accession>
<dbReference type="Proteomes" id="UP000504607">
    <property type="component" value="Chromosome 11"/>
</dbReference>
<dbReference type="RefSeq" id="XP_010934014.1">
    <property type="nucleotide sequence ID" value="XM_010935712.3"/>
</dbReference>
<dbReference type="InterPro" id="IPR011016">
    <property type="entry name" value="Znf_RING-CH"/>
</dbReference>
<dbReference type="GO" id="GO:0016567">
    <property type="term" value="P:protein ubiquitination"/>
    <property type="evidence" value="ECO:0007669"/>
    <property type="project" value="TreeGrafter"/>
</dbReference>
<evidence type="ECO:0000313" key="6">
    <source>
        <dbReference type="Proteomes" id="UP000504607"/>
    </source>
</evidence>
<evidence type="ECO:0000256" key="4">
    <source>
        <dbReference type="PROSITE-ProRule" id="PRU00175"/>
    </source>
</evidence>
<keyword evidence="2 4" id="KW-0863">Zinc-finger</keyword>
<keyword evidence="6" id="KW-1185">Reference proteome</keyword>
<dbReference type="InterPro" id="IPR001841">
    <property type="entry name" value="Znf_RING"/>
</dbReference>
<organism evidence="6 7">
    <name type="scientific">Elaeis guineensis var. tenera</name>
    <name type="common">Oil palm</name>
    <dbReference type="NCBI Taxonomy" id="51953"/>
    <lineage>
        <taxon>Eukaryota</taxon>
        <taxon>Viridiplantae</taxon>
        <taxon>Streptophyta</taxon>
        <taxon>Embryophyta</taxon>
        <taxon>Tracheophyta</taxon>
        <taxon>Spermatophyta</taxon>
        <taxon>Magnoliopsida</taxon>
        <taxon>Liliopsida</taxon>
        <taxon>Arecaceae</taxon>
        <taxon>Arecoideae</taxon>
        <taxon>Cocoseae</taxon>
        <taxon>Elaeidinae</taxon>
        <taxon>Elaeis</taxon>
    </lineage>
</organism>
<gene>
    <name evidence="7" type="primary">LOC105054234</name>
</gene>
<evidence type="ECO:0000313" key="7">
    <source>
        <dbReference type="RefSeq" id="XP_010934014.1"/>
    </source>
</evidence>
<dbReference type="PANTHER" id="PTHR45969">
    <property type="entry name" value="RING ZINC FINGER PROTEIN-RELATED"/>
    <property type="match status" value="1"/>
</dbReference>
<dbReference type="Gene3D" id="3.30.40.10">
    <property type="entry name" value="Zinc/RING finger domain, C3HC4 (zinc finger)"/>
    <property type="match status" value="1"/>
</dbReference>
<dbReference type="SMART" id="SM00184">
    <property type="entry name" value="RING"/>
    <property type="match status" value="1"/>
</dbReference>
<evidence type="ECO:0000259" key="5">
    <source>
        <dbReference type="PROSITE" id="PS50089"/>
    </source>
</evidence>
<dbReference type="PANTHER" id="PTHR45969:SF81">
    <property type="entry name" value="OS08G0157400 PROTEIN"/>
    <property type="match status" value="1"/>
</dbReference>
<name>A0A6I9RX75_ELAGV</name>
<evidence type="ECO:0000256" key="1">
    <source>
        <dbReference type="ARBA" id="ARBA00022723"/>
    </source>
</evidence>
<dbReference type="InParanoid" id="A0A6I9RX75"/>
<evidence type="ECO:0000256" key="2">
    <source>
        <dbReference type="ARBA" id="ARBA00022771"/>
    </source>
</evidence>